<dbReference type="AlphaFoldDB" id="A0A9D1JZ12"/>
<keyword evidence="9 14" id="KW-0133">Cell shape</keyword>
<name>A0A9D1JZ12_9FIRM</name>
<dbReference type="InterPro" id="IPR050061">
    <property type="entry name" value="MurCDEF_pg_biosynth"/>
</dbReference>
<evidence type="ECO:0000256" key="5">
    <source>
        <dbReference type="ARBA" id="ARBA00022598"/>
    </source>
</evidence>
<keyword evidence="7 14" id="KW-0547">Nucleotide-binding</keyword>
<dbReference type="NCBIfam" id="TIGR01082">
    <property type="entry name" value="murC"/>
    <property type="match status" value="1"/>
</dbReference>
<dbReference type="InterPro" id="IPR013221">
    <property type="entry name" value="Mur_ligase_cen"/>
</dbReference>
<evidence type="ECO:0000313" key="18">
    <source>
        <dbReference type="EMBL" id="HIS75756.1"/>
    </source>
</evidence>
<dbReference type="InterPro" id="IPR005758">
    <property type="entry name" value="UDP-N-AcMur_Ala_ligase_MurC"/>
</dbReference>
<comment type="function">
    <text evidence="14">Cell wall formation.</text>
</comment>
<keyword evidence="6 14" id="KW-0132">Cell division</keyword>
<reference evidence="18" key="1">
    <citation type="submission" date="2020-10" db="EMBL/GenBank/DDBJ databases">
        <authorList>
            <person name="Gilroy R."/>
        </authorList>
    </citation>
    <scope>NUCLEOTIDE SEQUENCE</scope>
    <source>
        <strain evidence="18">CHK199-13235</strain>
    </source>
</reference>
<evidence type="ECO:0000256" key="6">
    <source>
        <dbReference type="ARBA" id="ARBA00022618"/>
    </source>
</evidence>
<dbReference type="GO" id="GO:0008360">
    <property type="term" value="P:regulation of cell shape"/>
    <property type="evidence" value="ECO:0007669"/>
    <property type="project" value="UniProtKB-KW"/>
</dbReference>
<evidence type="ECO:0000259" key="17">
    <source>
        <dbReference type="Pfam" id="PF08245"/>
    </source>
</evidence>
<keyword evidence="11 14" id="KW-0131">Cell cycle</keyword>
<feature type="domain" description="Mur ligase central" evidence="17">
    <location>
        <begin position="112"/>
        <end position="290"/>
    </location>
</feature>
<sequence>MLLENKKHIHFIGIGGSGMFPLAQILHGKGYYLTGSDNNETDTLQMVREMGIPVTLGQRAENIEGADLIVHTAAIMDDNPELIAARASGVPTIERSVLLGEISAWYPAAICVSGTHGKTTTSSMTTQILLDAGLDPTCVIGGKLPAIHGGGRIGKSGAMVCEACEFVDTFLKLHPDIAVILNIDADHLDYFKTMENLIASFHKFASMATRAVIANGDDQNTLKALKDLDKRIITFGYSSINDYYPANIEHVDGVTISFDLCRDSEILTPIRLHVPGDHNILNAIAACIAAHEVGASWEQCAKGLDAFHGAQRRFEVLGKFGGITVADDYGHHPTEITATLTAAKKLPFKRVWAVHQPFTYSRTAMLLDDFAKALSIADRVVLSEIMGSREKNTWNIYAKDLAEKIPGCVWFPEFPEIADYVVAHAEPGDLIITLGCGDVNKCAHMMVDLLSKKYGG</sequence>
<evidence type="ECO:0000256" key="3">
    <source>
        <dbReference type="ARBA" id="ARBA00012211"/>
    </source>
</evidence>
<dbReference type="GO" id="GO:0005524">
    <property type="term" value="F:ATP binding"/>
    <property type="evidence" value="ECO:0007669"/>
    <property type="project" value="UniProtKB-UniRule"/>
</dbReference>
<keyword evidence="12 14" id="KW-0961">Cell wall biogenesis/degradation</keyword>
<dbReference type="Pfam" id="PF08245">
    <property type="entry name" value="Mur_ligase_M"/>
    <property type="match status" value="1"/>
</dbReference>
<evidence type="ECO:0000256" key="8">
    <source>
        <dbReference type="ARBA" id="ARBA00022840"/>
    </source>
</evidence>
<comment type="similarity">
    <text evidence="14">Belongs to the MurCDEF family.</text>
</comment>
<comment type="catalytic activity">
    <reaction evidence="13 14">
        <text>UDP-N-acetyl-alpha-D-muramate + L-alanine + ATP = UDP-N-acetyl-alpha-D-muramoyl-L-alanine + ADP + phosphate + H(+)</text>
        <dbReference type="Rhea" id="RHEA:23372"/>
        <dbReference type="ChEBI" id="CHEBI:15378"/>
        <dbReference type="ChEBI" id="CHEBI:30616"/>
        <dbReference type="ChEBI" id="CHEBI:43474"/>
        <dbReference type="ChEBI" id="CHEBI:57972"/>
        <dbReference type="ChEBI" id="CHEBI:70757"/>
        <dbReference type="ChEBI" id="CHEBI:83898"/>
        <dbReference type="ChEBI" id="CHEBI:456216"/>
        <dbReference type="EC" id="6.3.2.8"/>
    </reaction>
</comment>
<comment type="caution">
    <text evidence="18">The sequence shown here is derived from an EMBL/GenBank/DDBJ whole genome shotgun (WGS) entry which is preliminary data.</text>
</comment>
<dbReference type="SUPFAM" id="SSF51984">
    <property type="entry name" value="MurCD N-terminal domain"/>
    <property type="match status" value="1"/>
</dbReference>
<dbReference type="SUPFAM" id="SSF53244">
    <property type="entry name" value="MurD-like peptide ligases, peptide-binding domain"/>
    <property type="match status" value="1"/>
</dbReference>
<keyword evidence="5 14" id="KW-0436">Ligase</keyword>
<keyword evidence="8 14" id="KW-0067">ATP-binding</keyword>
<evidence type="ECO:0000256" key="10">
    <source>
        <dbReference type="ARBA" id="ARBA00022984"/>
    </source>
</evidence>
<evidence type="ECO:0000256" key="14">
    <source>
        <dbReference type="HAMAP-Rule" id="MF_00046"/>
    </source>
</evidence>
<evidence type="ECO:0000256" key="4">
    <source>
        <dbReference type="ARBA" id="ARBA00022490"/>
    </source>
</evidence>
<keyword evidence="4 14" id="KW-0963">Cytoplasm</keyword>
<dbReference type="GO" id="GO:0008763">
    <property type="term" value="F:UDP-N-acetylmuramate-L-alanine ligase activity"/>
    <property type="evidence" value="ECO:0007669"/>
    <property type="project" value="UniProtKB-UniRule"/>
</dbReference>
<dbReference type="SUPFAM" id="SSF53623">
    <property type="entry name" value="MurD-like peptide ligases, catalytic domain"/>
    <property type="match status" value="1"/>
</dbReference>
<dbReference type="GO" id="GO:0051301">
    <property type="term" value="P:cell division"/>
    <property type="evidence" value="ECO:0007669"/>
    <property type="project" value="UniProtKB-KW"/>
</dbReference>
<dbReference type="GO" id="GO:0005737">
    <property type="term" value="C:cytoplasm"/>
    <property type="evidence" value="ECO:0007669"/>
    <property type="project" value="UniProtKB-SubCell"/>
</dbReference>
<dbReference type="Gene3D" id="3.40.1190.10">
    <property type="entry name" value="Mur-like, catalytic domain"/>
    <property type="match status" value="1"/>
</dbReference>
<evidence type="ECO:0000256" key="9">
    <source>
        <dbReference type="ARBA" id="ARBA00022960"/>
    </source>
</evidence>
<dbReference type="Pfam" id="PF02875">
    <property type="entry name" value="Mur_ligase_C"/>
    <property type="match status" value="1"/>
</dbReference>
<keyword evidence="10 14" id="KW-0573">Peptidoglycan synthesis</keyword>
<comment type="subcellular location">
    <subcellularLocation>
        <location evidence="1 14">Cytoplasm</location>
    </subcellularLocation>
</comment>
<dbReference type="Gene3D" id="3.40.50.720">
    <property type="entry name" value="NAD(P)-binding Rossmann-like Domain"/>
    <property type="match status" value="1"/>
</dbReference>
<evidence type="ECO:0000259" key="15">
    <source>
        <dbReference type="Pfam" id="PF01225"/>
    </source>
</evidence>
<dbReference type="EMBL" id="DVJP01000025">
    <property type="protein sequence ID" value="HIS75756.1"/>
    <property type="molecule type" value="Genomic_DNA"/>
</dbReference>
<evidence type="ECO:0000256" key="12">
    <source>
        <dbReference type="ARBA" id="ARBA00023316"/>
    </source>
</evidence>
<dbReference type="InterPro" id="IPR036565">
    <property type="entry name" value="Mur-like_cat_sf"/>
</dbReference>
<dbReference type="InterPro" id="IPR004101">
    <property type="entry name" value="Mur_ligase_C"/>
</dbReference>
<reference evidence="18" key="2">
    <citation type="journal article" date="2021" name="PeerJ">
        <title>Extensive microbial diversity within the chicken gut microbiome revealed by metagenomics and culture.</title>
        <authorList>
            <person name="Gilroy R."/>
            <person name="Ravi A."/>
            <person name="Getino M."/>
            <person name="Pursley I."/>
            <person name="Horton D.L."/>
            <person name="Alikhan N.F."/>
            <person name="Baker D."/>
            <person name="Gharbi K."/>
            <person name="Hall N."/>
            <person name="Watson M."/>
            <person name="Adriaenssens E.M."/>
            <person name="Foster-Nyarko E."/>
            <person name="Jarju S."/>
            <person name="Secka A."/>
            <person name="Antonio M."/>
            <person name="Oren A."/>
            <person name="Chaudhuri R.R."/>
            <person name="La Ragione R."/>
            <person name="Hildebrand F."/>
            <person name="Pallen M.J."/>
        </authorList>
    </citation>
    <scope>NUCLEOTIDE SEQUENCE</scope>
    <source>
        <strain evidence="18">CHK199-13235</strain>
    </source>
</reference>
<dbReference type="InterPro" id="IPR036615">
    <property type="entry name" value="Mur_ligase_C_dom_sf"/>
</dbReference>
<dbReference type="PANTHER" id="PTHR43445">
    <property type="entry name" value="UDP-N-ACETYLMURAMATE--L-ALANINE LIGASE-RELATED"/>
    <property type="match status" value="1"/>
</dbReference>
<evidence type="ECO:0000256" key="1">
    <source>
        <dbReference type="ARBA" id="ARBA00004496"/>
    </source>
</evidence>
<organism evidence="18 19">
    <name type="scientific">Candidatus Merdivicinus excrementipullorum</name>
    <dbReference type="NCBI Taxonomy" id="2840867"/>
    <lineage>
        <taxon>Bacteria</taxon>
        <taxon>Bacillati</taxon>
        <taxon>Bacillota</taxon>
        <taxon>Clostridia</taxon>
        <taxon>Eubacteriales</taxon>
        <taxon>Oscillospiraceae</taxon>
        <taxon>Oscillospiraceae incertae sedis</taxon>
        <taxon>Candidatus Merdivicinus</taxon>
    </lineage>
</organism>
<proteinExistence type="inferred from homology"/>
<feature type="binding site" evidence="14">
    <location>
        <begin position="114"/>
        <end position="120"/>
    </location>
    <ligand>
        <name>ATP</name>
        <dbReference type="ChEBI" id="CHEBI:30616"/>
    </ligand>
</feature>
<dbReference type="Proteomes" id="UP000824002">
    <property type="component" value="Unassembled WGS sequence"/>
</dbReference>
<dbReference type="PANTHER" id="PTHR43445:SF3">
    <property type="entry name" value="UDP-N-ACETYLMURAMATE--L-ALANINE LIGASE"/>
    <property type="match status" value="1"/>
</dbReference>
<dbReference type="EC" id="6.3.2.8" evidence="3 14"/>
<evidence type="ECO:0000256" key="11">
    <source>
        <dbReference type="ARBA" id="ARBA00023306"/>
    </source>
</evidence>
<evidence type="ECO:0000313" key="19">
    <source>
        <dbReference type="Proteomes" id="UP000824002"/>
    </source>
</evidence>
<feature type="domain" description="Mur ligase C-terminal" evidence="16">
    <location>
        <begin position="312"/>
        <end position="437"/>
    </location>
</feature>
<dbReference type="Gene3D" id="3.90.190.20">
    <property type="entry name" value="Mur ligase, C-terminal domain"/>
    <property type="match status" value="1"/>
</dbReference>
<dbReference type="GO" id="GO:0009252">
    <property type="term" value="P:peptidoglycan biosynthetic process"/>
    <property type="evidence" value="ECO:0007669"/>
    <property type="project" value="UniProtKB-UniRule"/>
</dbReference>
<evidence type="ECO:0000259" key="16">
    <source>
        <dbReference type="Pfam" id="PF02875"/>
    </source>
</evidence>
<gene>
    <name evidence="14 18" type="primary">murC</name>
    <name evidence="18" type="ORF">IAB51_03000</name>
</gene>
<dbReference type="HAMAP" id="MF_00046">
    <property type="entry name" value="MurC"/>
    <property type="match status" value="1"/>
</dbReference>
<evidence type="ECO:0000256" key="7">
    <source>
        <dbReference type="ARBA" id="ARBA00022741"/>
    </source>
</evidence>
<comment type="pathway">
    <text evidence="2 14">Cell wall biogenesis; peptidoglycan biosynthesis.</text>
</comment>
<accession>A0A9D1JZ12</accession>
<feature type="domain" description="Mur ligase N-terminal catalytic" evidence="15">
    <location>
        <begin position="8"/>
        <end position="104"/>
    </location>
</feature>
<protein>
    <recommendedName>
        <fullName evidence="3 14">UDP-N-acetylmuramate--L-alanine ligase</fullName>
        <ecNumber evidence="3 14">6.3.2.8</ecNumber>
    </recommendedName>
    <alternativeName>
        <fullName evidence="14">UDP-N-acetylmuramoyl-L-alanine synthetase</fullName>
    </alternativeName>
</protein>
<evidence type="ECO:0000256" key="2">
    <source>
        <dbReference type="ARBA" id="ARBA00004752"/>
    </source>
</evidence>
<dbReference type="Pfam" id="PF01225">
    <property type="entry name" value="Mur_ligase"/>
    <property type="match status" value="1"/>
</dbReference>
<dbReference type="GO" id="GO:0071555">
    <property type="term" value="P:cell wall organization"/>
    <property type="evidence" value="ECO:0007669"/>
    <property type="project" value="UniProtKB-KW"/>
</dbReference>
<evidence type="ECO:0000256" key="13">
    <source>
        <dbReference type="ARBA" id="ARBA00047833"/>
    </source>
</evidence>
<dbReference type="InterPro" id="IPR000713">
    <property type="entry name" value="Mur_ligase_N"/>
</dbReference>